<dbReference type="Proteomes" id="UP000596929">
    <property type="component" value="Unassembled WGS sequence"/>
</dbReference>
<evidence type="ECO:0000256" key="4">
    <source>
        <dbReference type="ARBA" id="ARBA00023295"/>
    </source>
</evidence>
<comment type="caution">
    <text evidence="8">The sequence shown here is derived from an EMBL/GenBank/DDBJ whole genome shotgun (WGS) entry which is preliminary data.</text>
</comment>
<dbReference type="SUPFAM" id="SSF51445">
    <property type="entry name" value="(Trans)glycosidases"/>
    <property type="match status" value="1"/>
</dbReference>
<evidence type="ECO:0000256" key="2">
    <source>
        <dbReference type="ARBA" id="ARBA00012755"/>
    </source>
</evidence>
<evidence type="ECO:0000256" key="5">
    <source>
        <dbReference type="PIRNR" id="PIRNR005536"/>
    </source>
</evidence>
<gene>
    <name evidence="8" type="ORF">H8S20_04405</name>
</gene>
<dbReference type="PANTHER" id="PTHR43053">
    <property type="entry name" value="GLYCOSIDASE FAMILY 31"/>
    <property type="match status" value="1"/>
</dbReference>
<dbReference type="Gene3D" id="2.60.40.1180">
    <property type="entry name" value="Golgi alpha-mannosidase II"/>
    <property type="match status" value="1"/>
</dbReference>
<proteinExistence type="inferred from homology"/>
<dbReference type="EMBL" id="JACOOO010000004">
    <property type="protein sequence ID" value="MBC5628132.1"/>
    <property type="molecule type" value="Genomic_DNA"/>
</dbReference>
<comment type="similarity">
    <text evidence="5">Belongs to the glycosyl hydrolase.</text>
</comment>
<comment type="catalytic activity">
    <reaction evidence="1 5">
        <text>Hydrolysis of terminal, non-reducing alpha-D-galactose residues in alpha-D-galactosides, including galactose oligosaccharides, galactomannans and galactolipids.</text>
        <dbReference type="EC" id="3.2.1.22"/>
    </reaction>
</comment>
<organism evidence="8 9">
    <name type="scientific">Clostridium hominis</name>
    <dbReference type="NCBI Taxonomy" id="2763036"/>
    <lineage>
        <taxon>Bacteria</taxon>
        <taxon>Bacillati</taxon>
        <taxon>Bacillota</taxon>
        <taxon>Clostridia</taxon>
        <taxon>Eubacteriales</taxon>
        <taxon>Clostridiaceae</taxon>
        <taxon>Clostridium</taxon>
    </lineage>
</organism>
<dbReference type="EC" id="3.2.1.22" evidence="2 5"/>
<evidence type="ECO:0000313" key="8">
    <source>
        <dbReference type="EMBL" id="MBC5628132.1"/>
    </source>
</evidence>
<dbReference type="InterPro" id="IPR050985">
    <property type="entry name" value="Alpha-glycosidase_related"/>
</dbReference>
<dbReference type="InterPro" id="IPR013785">
    <property type="entry name" value="Aldolase_TIM"/>
</dbReference>
<dbReference type="PROSITE" id="PS00512">
    <property type="entry name" value="ALPHA_GALACTOSIDASE"/>
    <property type="match status" value="1"/>
</dbReference>
<dbReference type="InterPro" id="IPR002252">
    <property type="entry name" value="Glyco_hydro_36"/>
</dbReference>
<feature type="domain" description="Glycosyl hydrolase family 36 N-terminal" evidence="7">
    <location>
        <begin position="29"/>
        <end position="285"/>
    </location>
</feature>
<feature type="domain" description="Glycosyl hydrolase family 36 C-terminal" evidence="6">
    <location>
        <begin position="648"/>
        <end position="725"/>
    </location>
</feature>
<dbReference type="Gene3D" id="2.70.98.60">
    <property type="entry name" value="alpha-galactosidase from lactobacil brevis"/>
    <property type="match status" value="1"/>
</dbReference>
<accession>A0ABR7D9X4</accession>
<name>A0ABR7D9X4_9CLOT</name>
<reference evidence="8 9" key="1">
    <citation type="submission" date="2020-08" db="EMBL/GenBank/DDBJ databases">
        <title>Genome public.</title>
        <authorList>
            <person name="Liu C."/>
            <person name="Sun Q."/>
        </authorList>
    </citation>
    <scope>NUCLEOTIDE SEQUENCE [LARGE SCALE GENOMIC DNA]</scope>
    <source>
        <strain evidence="8 9">NSJ-6</strain>
    </source>
</reference>
<evidence type="ECO:0000259" key="7">
    <source>
        <dbReference type="Pfam" id="PF16875"/>
    </source>
</evidence>
<dbReference type="Pfam" id="PF16875">
    <property type="entry name" value="Glyco_hydro_36N"/>
    <property type="match status" value="1"/>
</dbReference>
<dbReference type="CDD" id="cd14791">
    <property type="entry name" value="GH36"/>
    <property type="match status" value="1"/>
</dbReference>
<protein>
    <recommendedName>
        <fullName evidence="2 5">Alpha-galactosidase</fullName>
        <ecNumber evidence="2 5">3.2.1.22</ecNumber>
    </recommendedName>
</protein>
<dbReference type="Pfam" id="PF02065">
    <property type="entry name" value="Melibiase"/>
    <property type="match status" value="1"/>
</dbReference>
<dbReference type="InterPro" id="IPR031705">
    <property type="entry name" value="Glyco_hydro_36_C"/>
</dbReference>
<dbReference type="Gene3D" id="3.20.20.70">
    <property type="entry name" value="Aldolase class I"/>
    <property type="match status" value="1"/>
</dbReference>
<dbReference type="InterPro" id="IPR017853">
    <property type="entry name" value="GH"/>
</dbReference>
<dbReference type="RefSeq" id="WP_186859379.1">
    <property type="nucleotide sequence ID" value="NZ_JACOOO010000004.1"/>
</dbReference>
<keyword evidence="4 5" id="KW-0326">Glycosidase</keyword>
<dbReference type="InterPro" id="IPR000111">
    <property type="entry name" value="Glyco_hydro_27/36_CS"/>
</dbReference>
<dbReference type="PIRSF" id="PIRSF005536">
    <property type="entry name" value="Agal"/>
    <property type="match status" value="1"/>
</dbReference>
<dbReference type="Pfam" id="PF16874">
    <property type="entry name" value="Glyco_hydro_36C"/>
    <property type="match status" value="1"/>
</dbReference>
<dbReference type="PRINTS" id="PR00743">
    <property type="entry name" value="GLHYDRLASE36"/>
</dbReference>
<dbReference type="PANTHER" id="PTHR43053:SF3">
    <property type="entry name" value="ALPHA-GALACTOSIDASE C-RELATED"/>
    <property type="match status" value="1"/>
</dbReference>
<evidence type="ECO:0000256" key="3">
    <source>
        <dbReference type="ARBA" id="ARBA00022801"/>
    </source>
</evidence>
<dbReference type="InterPro" id="IPR038417">
    <property type="entry name" value="Alpga-gal_N_sf"/>
</dbReference>
<evidence type="ECO:0000259" key="6">
    <source>
        <dbReference type="Pfam" id="PF16874"/>
    </source>
</evidence>
<evidence type="ECO:0000313" key="9">
    <source>
        <dbReference type="Proteomes" id="UP000596929"/>
    </source>
</evidence>
<dbReference type="InterPro" id="IPR031704">
    <property type="entry name" value="Glyco_hydro_36_N"/>
</dbReference>
<keyword evidence="9" id="KW-1185">Reference proteome</keyword>
<evidence type="ECO:0000256" key="1">
    <source>
        <dbReference type="ARBA" id="ARBA00001255"/>
    </source>
</evidence>
<dbReference type="InterPro" id="IPR013780">
    <property type="entry name" value="Glyco_hydro_b"/>
</dbReference>
<sequence length="731" mass="83657">MSIIFDSHNNTFHLQGKNTSYIFQVIRGGYLAHLYWGHKIRNYNMSNPLSFIDRGFCANPFADDRKFSLDTIPQEYTTYGNGDFRIPTYEIQLENGSTITNLTYVSHKIFKGKPALNGLPSVYTLSDDEAETLEVTLEDDIAGVRAMLLYTVFNDFNVITRSVIFENIGCENINLLRALSASVDFRDDDFQLITLYGSHTNEKNICRRNIVPGIQMVDSARGASSPQQAPFLALVRNNTTETTGEVYSFNFVYSGNFTGQVEVDQYKNTRVAMGINPFQFNWMLEPGKCFQTPEVVMTYSSNGLDEMSQEYHKLYTTRLCRGSFKNKPRPILINNWEATYFDFNAEKLKDIIKSAKDLGIELFVLDDGWFGKRDNDLSSLGDWFVDKKKLPNGLEDIASYANILGMEFGLWFEPEMISQDSELYRNHPDWCIHTPNRDPIVGRNQLVLDLSRHDVCDYLIESIADILSKNNITYVKWDMNRHMTHIGSSALEPSRQREVPHRYILGLYHIMETLVSRFPNVLFESCSSGGGRFDAGMLYYMPQTWTSDNTDAICRLKIQYGTSLLYPPITMGAHISTCPNHQVGRITPLETRGHVAMSGNLGYELDLTKLTDEEKLLIKGQISKYKEIRNTIQFGRFHRILSPFEGNETAWNFISKDEKEVVAFYFKTLSEPATSITTLKLKGLDPNRNYINLDTSEIFGGDELIHVGITLPRIKKDFISLMFHFKSLDDY</sequence>
<keyword evidence="3 5" id="KW-0378">Hydrolase</keyword>